<protein>
    <recommendedName>
        <fullName evidence="1">DUF4132 domain-containing protein</fullName>
    </recommendedName>
</protein>
<dbReference type="EMBL" id="JABSWW010000001">
    <property type="protein sequence ID" value="NRT87319.1"/>
    <property type="molecule type" value="Genomic_DNA"/>
</dbReference>
<evidence type="ECO:0000259" key="1">
    <source>
        <dbReference type="Pfam" id="PF13569"/>
    </source>
</evidence>
<proteinExistence type="predicted"/>
<feature type="domain" description="DUF4132" evidence="1">
    <location>
        <begin position="843"/>
        <end position="1027"/>
    </location>
</feature>
<reference evidence="2" key="1">
    <citation type="submission" date="2020-05" db="EMBL/GenBank/DDBJ databases">
        <authorList>
            <person name="Brown S."/>
            <person name="Huntemann M."/>
            <person name="Clum A."/>
            <person name="Spunde A."/>
            <person name="Palaniappan K."/>
            <person name="Ritter S."/>
            <person name="Mikhailova N."/>
            <person name="Chen I.-M."/>
            <person name="Stamatis D."/>
            <person name="Reddy T."/>
            <person name="O'Malley R."/>
            <person name="Daum C."/>
            <person name="Shapiro N."/>
            <person name="Ivanova N."/>
            <person name="Kyrpides N."/>
            <person name="Woyke T."/>
        </authorList>
    </citation>
    <scope>NUCLEOTIDE SEQUENCE</scope>
    <source>
        <strain evidence="2">DJ080</strain>
    </source>
</reference>
<sequence length="1132" mass="130449">MDELLNLLRVRFCNCSIKDEDIIKLKAYIESGEDSLNLAELVKYDMESALRSHYNVRESFWSLMDTLMGNKEVFKRIINVFFAIGGNSFFKIVNGRFYSPAKTVNYLKVMEDKENLLVWIIKNCFDHRSVIEVITIAEEMILEDKEILTKSFFAAQDDFVKLALAALAIKNSCELPGGGEEFIKQSLGEDGENINKYLKNNQVALVNFFYHACDVNENLKEVISNIIRKSTNRKMLFDNLVSFVCFYDKSAQSYDVANRFNIDKKLYVQRLLNLYVRQENRNINKEIEERIKEIPLAFRETFEALKKKKLGQNNFHDLEVFSLAFFIYSYSKEEEDFDKLKETVGDVFYGFVYNARALENLDKVEKTKIMQYILEGKNEDLLEGFFARVKKYDGHGGYIWHYYGLCFKLLYSLEESRDIIHRFLYLAVNTGEYDLAASVISNVIESQETSFMSLSKKLLITGINERHLILSADAVLNPKSKEYLRMLCNEGNTELINILEDLKIESKEVVLEALFKTNKEKYSEILVGNLSDNSKVIRDRIAELLSSYEECKKQVLKILASKKTATREIAARILMNFDMREFKAEIEKFAGKEKNEKVKVLLLNIVNADYLDTEILESANSISNYCSERLKKTSYTAPEWIAVEVFVDVKYEDGDVLSKDVITYIISKYSLENVVERNLTAEKLIERCNKADLDTLGNVILNLWINNGADTKQKWVLALVSAIGGFNVVNTLKAQIDVWAKSSRGAIACEAVKALALNGSDDALIIIDNIARKFKHKQIKKAAGEAFVSAAKMFNLTEDDLADKIIPDLGFDKRGERVFDFGGRSFTVSLGLDFSLKISDNTGKLIKTMPKPNKSDDELKAKDAANEFKALKKQMKTIVSAQSLRLEMALAVNRLWKKKDWEKLFVENPIMHNFSLGLVWGIYEDGELKDTFRYMEDGSFNTVDEEEYYLIENSLIGLVHPLELETEMLEGWKQQFEDYEIVQPFPQLQRKVYTVTEEEKEMKNIERFAGTKINGLSLVGKLTKMGWYRGSVQDAGAYYQFYKEDEKIGIGAELQFDYLGVYYEDEETTIYELFFYKANTVERGSYVYDEVTDENIISPVKVPKRFFSEILYDVDRTLEAKTGFTANWKMDR</sequence>
<evidence type="ECO:0000313" key="2">
    <source>
        <dbReference type="EMBL" id="NRT87319.1"/>
    </source>
</evidence>
<comment type="caution">
    <text evidence="2">The sequence shown here is derived from an EMBL/GenBank/DDBJ whole genome shotgun (WGS) entry which is preliminary data.</text>
</comment>
<accession>A0AAX0AWG9</accession>
<reference evidence="2" key="2">
    <citation type="journal article" date="2022" name="Nat. Biotechnol.">
        <title>Carbon-negative production of acetone and isopropanol by gas fermentation at industrial pilot scale.</title>
        <authorList>
            <person name="Liew F.E."/>
            <person name="Nogle R."/>
            <person name="Abdalla T."/>
            <person name="Rasor B.J."/>
            <person name="Canter C."/>
            <person name="Jensen R.O."/>
            <person name="Wang L."/>
            <person name="Strutz J."/>
            <person name="Chirania P."/>
            <person name="De Tissera S."/>
            <person name="Mueller A.P."/>
            <person name="Ruan Z."/>
            <person name="Gao A."/>
            <person name="Tran L."/>
            <person name="Engle N.L."/>
            <person name="Bromley J.C."/>
            <person name="Daniell J."/>
            <person name="Conrado R."/>
            <person name="Tschaplinski T.J."/>
            <person name="Giannone R.J."/>
            <person name="Hettich R.L."/>
            <person name="Karim A.S."/>
            <person name="Simpson S.D."/>
            <person name="Brown S.D."/>
            <person name="Leang C."/>
            <person name="Jewett M.C."/>
            <person name="Kopke M."/>
        </authorList>
    </citation>
    <scope>NUCLEOTIDE SEQUENCE</scope>
    <source>
        <strain evidence="2">DJ080</strain>
    </source>
</reference>
<dbReference type="InterPro" id="IPR025406">
    <property type="entry name" value="DUF4132"/>
</dbReference>
<dbReference type="RefSeq" id="WP_173710357.1">
    <property type="nucleotide sequence ID" value="NZ_JABSWW010000001.1"/>
</dbReference>
<dbReference type="Pfam" id="PF13569">
    <property type="entry name" value="DUF4132"/>
    <property type="match status" value="1"/>
</dbReference>
<gene>
    <name evidence="2" type="ORF">B0H41_000998</name>
</gene>
<dbReference type="AlphaFoldDB" id="A0AAX0AWG9"/>
<dbReference type="Proteomes" id="UP001193748">
    <property type="component" value="Unassembled WGS sequence"/>
</dbReference>
<name>A0AAX0AWG9_CLOBE</name>
<evidence type="ECO:0000313" key="3">
    <source>
        <dbReference type="Proteomes" id="UP001193748"/>
    </source>
</evidence>
<organism evidence="2 3">
    <name type="scientific">Clostridium beijerinckii</name>
    <name type="common">Clostridium MP</name>
    <dbReference type="NCBI Taxonomy" id="1520"/>
    <lineage>
        <taxon>Bacteria</taxon>
        <taxon>Bacillati</taxon>
        <taxon>Bacillota</taxon>
        <taxon>Clostridia</taxon>
        <taxon>Eubacteriales</taxon>
        <taxon>Clostridiaceae</taxon>
        <taxon>Clostridium</taxon>
    </lineage>
</organism>